<evidence type="ECO:0000256" key="3">
    <source>
        <dbReference type="SAM" id="Phobius"/>
    </source>
</evidence>
<feature type="region of interest" description="Disordered" evidence="2">
    <location>
        <begin position="32"/>
        <end position="75"/>
    </location>
</feature>
<evidence type="ECO:0000256" key="2">
    <source>
        <dbReference type="SAM" id="MobiDB-lite"/>
    </source>
</evidence>
<proteinExistence type="predicted"/>
<keyword evidence="3" id="KW-0472">Membrane</keyword>
<dbReference type="AlphaFoldDB" id="A0A2X0TZZ8"/>
<keyword evidence="3" id="KW-0812">Transmembrane</keyword>
<feature type="compositionally biased region" description="Polar residues" evidence="2">
    <location>
        <begin position="54"/>
        <end position="69"/>
    </location>
</feature>
<evidence type="ECO:0000259" key="4">
    <source>
        <dbReference type="Pfam" id="PF10708"/>
    </source>
</evidence>
<gene>
    <name evidence="5" type="ORF">NCTC9935_00970</name>
</gene>
<reference evidence="5 6" key="1">
    <citation type="submission" date="2018-06" db="EMBL/GenBank/DDBJ databases">
        <authorList>
            <consortium name="Pathogen Informatics"/>
            <person name="Doyle S."/>
        </authorList>
    </citation>
    <scope>NUCLEOTIDE SEQUENCE [LARGE SCALE GENOMIC DNA]</scope>
    <source>
        <strain evidence="5 6">NCTC9935</strain>
    </source>
</reference>
<dbReference type="OrthoDB" id="3254245at2"/>
<protein>
    <submittedName>
        <fullName evidence="5">Protein of uncharacterized function (DUF2510)</fullName>
    </submittedName>
</protein>
<evidence type="ECO:0000256" key="1">
    <source>
        <dbReference type="SAM" id="Coils"/>
    </source>
</evidence>
<keyword evidence="6" id="KW-1185">Reference proteome</keyword>
<keyword evidence="3" id="KW-1133">Transmembrane helix</keyword>
<dbReference type="GeneID" id="93758436"/>
<feature type="transmembrane region" description="Helical" evidence="3">
    <location>
        <begin position="83"/>
        <end position="104"/>
    </location>
</feature>
<evidence type="ECO:0000313" key="6">
    <source>
        <dbReference type="Proteomes" id="UP000250192"/>
    </source>
</evidence>
<organism evidence="5 6">
    <name type="scientific">Schaalia odontolytica</name>
    <dbReference type="NCBI Taxonomy" id="1660"/>
    <lineage>
        <taxon>Bacteria</taxon>
        <taxon>Bacillati</taxon>
        <taxon>Actinomycetota</taxon>
        <taxon>Actinomycetes</taxon>
        <taxon>Actinomycetales</taxon>
        <taxon>Actinomycetaceae</taxon>
        <taxon>Schaalia</taxon>
    </lineage>
</organism>
<feature type="coiled-coil region" evidence="1">
    <location>
        <begin position="107"/>
        <end position="134"/>
    </location>
</feature>
<name>A0A2X0TZZ8_9ACTO</name>
<keyword evidence="1" id="KW-0175">Coiled coil</keyword>
<dbReference type="RefSeq" id="WP_111823474.1">
    <property type="nucleotide sequence ID" value="NZ_CBDERX010000061.1"/>
</dbReference>
<dbReference type="Pfam" id="PF10708">
    <property type="entry name" value="DUF2510"/>
    <property type="match status" value="1"/>
</dbReference>
<evidence type="ECO:0000313" key="5">
    <source>
        <dbReference type="EMBL" id="SPT55464.1"/>
    </source>
</evidence>
<dbReference type="Proteomes" id="UP000250192">
    <property type="component" value="Unassembled WGS sequence"/>
</dbReference>
<sequence>MSNPVQGWYADPAGTDQLRWWDGTQWTDRYHAPTGSNTAIDSDASANEAAVSPVGSSALSAAGPTQFTPVPQAPATKATRGQIAIAVVASILAAIFLGSSIVAAGKHNAVQDDVHDAQTMLTEAKEQLQKVREAIQ</sequence>
<dbReference type="InterPro" id="IPR018929">
    <property type="entry name" value="DUF2510"/>
</dbReference>
<accession>A0A2X0TZZ8</accession>
<dbReference type="EMBL" id="UAPR01000002">
    <property type="protein sequence ID" value="SPT55464.1"/>
    <property type="molecule type" value="Genomic_DNA"/>
</dbReference>
<feature type="domain" description="DUF2510" evidence="4">
    <location>
        <begin position="7"/>
        <end position="34"/>
    </location>
</feature>